<dbReference type="EMBL" id="JAQQXP010000001">
    <property type="protein sequence ID" value="MDC8831371.1"/>
    <property type="molecule type" value="Genomic_DNA"/>
</dbReference>
<sequence>MVTIADVIKGAVLSPLLVFPYFIAATFSSELILDGFAGAFMVACFSLIVVYLIMLIYGVPLALLLNKFSMFKPQYFLLAGIVPGLLTGWHLGLLALSIAISLCGYWP</sequence>
<keyword evidence="1" id="KW-1133">Transmembrane helix</keyword>
<protein>
    <submittedName>
        <fullName evidence="2">Uncharacterized protein</fullName>
    </submittedName>
</protein>
<feature type="transmembrane region" description="Helical" evidence="1">
    <location>
        <begin position="39"/>
        <end position="63"/>
    </location>
</feature>
<evidence type="ECO:0000313" key="2">
    <source>
        <dbReference type="EMBL" id="MDC8831371.1"/>
    </source>
</evidence>
<evidence type="ECO:0000313" key="3">
    <source>
        <dbReference type="Proteomes" id="UP001218788"/>
    </source>
</evidence>
<comment type="caution">
    <text evidence="2">The sequence shown here is derived from an EMBL/GenBank/DDBJ whole genome shotgun (WGS) entry which is preliminary data.</text>
</comment>
<reference evidence="2 3" key="1">
    <citation type="submission" date="2022-10" db="EMBL/GenBank/DDBJ databases">
        <title>Alteromonas sp. chi3 Genome sequencing.</title>
        <authorList>
            <person name="Park S."/>
        </authorList>
    </citation>
    <scope>NUCLEOTIDE SEQUENCE [LARGE SCALE GENOMIC DNA]</scope>
    <source>
        <strain evidence="3">chi3</strain>
    </source>
</reference>
<dbReference type="Proteomes" id="UP001218788">
    <property type="component" value="Unassembled WGS sequence"/>
</dbReference>
<organism evidence="2 3">
    <name type="scientific">Alteromonas gilva</name>
    <dbReference type="NCBI Taxonomy" id="2987522"/>
    <lineage>
        <taxon>Bacteria</taxon>
        <taxon>Pseudomonadati</taxon>
        <taxon>Pseudomonadota</taxon>
        <taxon>Gammaproteobacteria</taxon>
        <taxon>Alteromonadales</taxon>
        <taxon>Alteromonadaceae</taxon>
        <taxon>Alteromonas/Salinimonas group</taxon>
        <taxon>Alteromonas</taxon>
    </lineage>
</organism>
<dbReference type="RefSeq" id="WP_273640627.1">
    <property type="nucleotide sequence ID" value="NZ_JAQQXP010000001.1"/>
</dbReference>
<keyword evidence="1" id="KW-0472">Membrane</keyword>
<evidence type="ECO:0000256" key="1">
    <source>
        <dbReference type="SAM" id="Phobius"/>
    </source>
</evidence>
<gene>
    <name evidence="2" type="ORF">OIK42_11425</name>
</gene>
<keyword evidence="1" id="KW-0812">Transmembrane</keyword>
<feature type="transmembrane region" description="Helical" evidence="1">
    <location>
        <begin position="12"/>
        <end position="33"/>
    </location>
</feature>
<feature type="transmembrane region" description="Helical" evidence="1">
    <location>
        <begin position="75"/>
        <end position="100"/>
    </location>
</feature>
<accession>A0ABT5L4E3</accession>
<proteinExistence type="predicted"/>
<keyword evidence="3" id="KW-1185">Reference proteome</keyword>
<name>A0ABT5L4E3_9ALTE</name>